<dbReference type="Pfam" id="PF06992">
    <property type="entry name" value="Phage_lambda_P"/>
    <property type="match status" value="1"/>
</dbReference>
<reference evidence="1 2" key="1">
    <citation type="submission" date="2018-08" db="EMBL/GenBank/DDBJ databases">
        <title>Achromobacter xylosoxidans Genome sequencing and assembly.</title>
        <authorList>
            <person name="Wang R."/>
            <person name="Rensing C."/>
            <person name="Li Y."/>
        </authorList>
    </citation>
    <scope>NUCLEOTIDE SEQUENCE [LARGE SCALE GENOMIC DNA]</scope>
    <source>
        <strain evidence="1 2">GD003A</strain>
    </source>
</reference>
<comment type="caution">
    <text evidence="1">The sequence shown here is derived from an EMBL/GenBank/DDBJ whole genome shotgun (WGS) entry which is preliminary data.</text>
</comment>
<proteinExistence type="predicted"/>
<organism evidence="1 2">
    <name type="scientific">Alcaligenes xylosoxydans xylosoxydans</name>
    <name type="common">Achromobacter xylosoxidans</name>
    <dbReference type="NCBI Taxonomy" id="85698"/>
    <lineage>
        <taxon>Bacteria</taxon>
        <taxon>Pseudomonadati</taxon>
        <taxon>Pseudomonadota</taxon>
        <taxon>Betaproteobacteria</taxon>
        <taxon>Burkholderiales</taxon>
        <taxon>Alcaligenaceae</taxon>
        <taxon>Achromobacter</taxon>
    </lineage>
</organism>
<protein>
    <recommendedName>
        <fullName evidence="3">Replication protein P</fullName>
    </recommendedName>
</protein>
<dbReference type="AlphaFoldDB" id="A0A424W6E1"/>
<dbReference type="RefSeq" id="WP_124260397.1">
    <property type="nucleotide sequence ID" value="NZ_CP061008.1"/>
</dbReference>
<dbReference type="Proteomes" id="UP000285324">
    <property type="component" value="Unassembled WGS sequence"/>
</dbReference>
<dbReference type="GeneID" id="84698757"/>
<dbReference type="OrthoDB" id="8946427at2"/>
<name>A0A424W6E1_ALCXX</name>
<evidence type="ECO:0000313" key="1">
    <source>
        <dbReference type="EMBL" id="RPJ88842.1"/>
    </source>
</evidence>
<dbReference type="EMBL" id="QVXO01000054">
    <property type="protein sequence ID" value="RPJ88842.1"/>
    <property type="molecule type" value="Genomic_DNA"/>
</dbReference>
<accession>A0A424W6E1</accession>
<evidence type="ECO:0008006" key="3">
    <source>
        <dbReference type="Google" id="ProtNLM"/>
    </source>
</evidence>
<sequence length="252" mass="27629">MTTVARSTSEGNGWLVPREKLDGITPIDHLWNRLSGTYGGRWLKDFPDMQSIENWKEAWAEALDEDRVTPQEVAEGLRTCRRMFPDWPPAVGEFIRACRPGLIPENAFHDAVAGMTARRRGEVGQWSHPAVYWAAVRVGSHDLLNCGYSVMQSRWERALSDELGRGEWAAIPVPAVALPPPGATHATPAEAAKALEATGVGAILNQSGRDPLRGWKRVIAETENPNGKRYSPGIVAMARNALRMGTDQGAQA</sequence>
<dbReference type="GO" id="GO:0006270">
    <property type="term" value="P:DNA replication initiation"/>
    <property type="evidence" value="ECO:0007669"/>
    <property type="project" value="InterPro"/>
</dbReference>
<gene>
    <name evidence="1" type="ORF">DY367_25920</name>
</gene>
<dbReference type="InterPro" id="IPR009731">
    <property type="entry name" value="P-like"/>
</dbReference>
<evidence type="ECO:0000313" key="2">
    <source>
        <dbReference type="Proteomes" id="UP000285324"/>
    </source>
</evidence>